<reference evidence="1" key="1">
    <citation type="submission" date="2023-04" db="EMBL/GenBank/DDBJ databases">
        <title>Draft Genome sequencing of Naganishia species isolated from polar environments using Oxford Nanopore Technology.</title>
        <authorList>
            <person name="Leo P."/>
            <person name="Venkateswaran K."/>
        </authorList>
    </citation>
    <scope>NUCLEOTIDE SEQUENCE</scope>
    <source>
        <strain evidence="1">MNA-CCFEE 5262</strain>
    </source>
</reference>
<accession>A0ACC2WKZ4</accession>
<protein>
    <submittedName>
        <fullName evidence="1">Uncharacterized protein</fullName>
    </submittedName>
</protein>
<evidence type="ECO:0000313" key="1">
    <source>
        <dbReference type="EMBL" id="KAJ9112138.1"/>
    </source>
</evidence>
<sequence length="512" mass="56734">MPHLDERKGPLRIGFIHPDLGIGGAERLVVDAAVSLQQRGHEVVLFTSRHDPHRCFEETRDGTLEVHVLGNSIFPRNFMNAFNIIFASLRQLHLTFLLILSVYAPFRVPHISPLAPLDRFDVFIVDQLSICVPVLRWITGSRVVFYCHFPDKLLSGGWEITSDKVGGAKIARGVERKQRARGPGLLKRLYRWPFDKLEEITTGEADIVLANSKFTSRIYHRAFPSLREVPKVVYPCINLDSYSGSSDDLKGEDVDLVKSDRPTLLSLNRFEGKKNVELAVKAYHLARQGPSFDQTTRLVVGGGYDDKLEDNIQTLARLRTLCDQLQLSHVTLSNSTGPSSITASASTNVLFLLNFTTAQRSYLLLSPSTLGLLYTPQNEHFGIVPVEAMACGLPVLAVNNGGPTETLVDTGPDMSGENATGLLREANVESWAEAVKLICQLPKERRERISAAGKRRVRQMFSLDTLGKEMEEACRSANRMGPVGTEDAFVLLVGTVMLGSIMLLMGLILPFL</sequence>
<dbReference type="EMBL" id="JASBWS010000016">
    <property type="protein sequence ID" value="KAJ9112138.1"/>
    <property type="molecule type" value="Genomic_DNA"/>
</dbReference>
<gene>
    <name evidence="1" type="ORF">QFC20_002319</name>
</gene>
<comment type="caution">
    <text evidence="1">The sequence shown here is derived from an EMBL/GenBank/DDBJ whole genome shotgun (WGS) entry which is preliminary data.</text>
</comment>
<keyword evidence="2" id="KW-1185">Reference proteome</keyword>
<evidence type="ECO:0000313" key="2">
    <source>
        <dbReference type="Proteomes" id="UP001230649"/>
    </source>
</evidence>
<proteinExistence type="predicted"/>
<organism evidence="1 2">
    <name type="scientific">Naganishia adeliensis</name>
    <dbReference type="NCBI Taxonomy" id="92952"/>
    <lineage>
        <taxon>Eukaryota</taxon>
        <taxon>Fungi</taxon>
        <taxon>Dikarya</taxon>
        <taxon>Basidiomycota</taxon>
        <taxon>Agaricomycotina</taxon>
        <taxon>Tremellomycetes</taxon>
        <taxon>Filobasidiales</taxon>
        <taxon>Filobasidiaceae</taxon>
        <taxon>Naganishia</taxon>
    </lineage>
</organism>
<dbReference type="Proteomes" id="UP001230649">
    <property type="component" value="Unassembled WGS sequence"/>
</dbReference>
<name>A0ACC2WKZ4_9TREE</name>